<dbReference type="EMBL" id="VBAK01000080">
    <property type="protein sequence ID" value="TMI91815.1"/>
    <property type="molecule type" value="Genomic_DNA"/>
</dbReference>
<dbReference type="SUPFAM" id="SSF52540">
    <property type="entry name" value="P-loop containing nucleoside triphosphate hydrolases"/>
    <property type="match status" value="1"/>
</dbReference>
<dbReference type="PANTHER" id="PTHR42759:SF1">
    <property type="entry name" value="MAGNESIUM-CHELATASE SUBUNIT CHLD"/>
    <property type="match status" value="1"/>
</dbReference>
<dbReference type="GO" id="GO:0016887">
    <property type="term" value="F:ATP hydrolysis activity"/>
    <property type="evidence" value="ECO:0007669"/>
    <property type="project" value="InterPro"/>
</dbReference>
<dbReference type="GO" id="GO:0005524">
    <property type="term" value="F:ATP binding"/>
    <property type="evidence" value="ECO:0007669"/>
    <property type="project" value="InterPro"/>
</dbReference>
<name>A0A537K7S7_9BACT</name>
<gene>
    <name evidence="2" type="ORF">E6H00_03385</name>
</gene>
<dbReference type="InterPro" id="IPR050764">
    <property type="entry name" value="CbbQ/NirQ/NorQ/GpvN"/>
</dbReference>
<sequence length="325" mass="36688">MGAGSRPPQAFGGIPEIMETLQEQGYIADRDVALSIHLSVALHKPLLIEGAAGVGKTEIAKVMARAVATDLIRLQCYEGLDVHTALYEWNYQRQMLRIKLEETTGRPVEEKEHLIFSEPFMLKRPLLQAITADQAPVLLIDEVDRADEEFEAFLLEVLSDFQVSIPEIGTIRARHIPYVVLTSNRTRDLSDALRRRCLYLWIDYPTFEKELAIIHRKVPEINDRLARQIGAFMQLVRRVNLDKVPGIAETLDWSAALLALHRDHLDPTAVEETLGCLCKDQEDLTRVRARYLGPILERIDAIGQSGDGWNSDRIAQLAAQLPKGR</sequence>
<dbReference type="InterPro" id="IPR003593">
    <property type="entry name" value="AAA+_ATPase"/>
</dbReference>
<feature type="domain" description="AAA+ ATPase" evidence="1">
    <location>
        <begin position="42"/>
        <end position="203"/>
    </location>
</feature>
<dbReference type="CDD" id="cd00009">
    <property type="entry name" value="AAA"/>
    <property type="match status" value="1"/>
</dbReference>
<dbReference type="PANTHER" id="PTHR42759">
    <property type="entry name" value="MOXR FAMILY PROTEIN"/>
    <property type="match status" value="1"/>
</dbReference>
<dbReference type="InterPro" id="IPR027417">
    <property type="entry name" value="P-loop_NTPase"/>
</dbReference>
<reference evidence="2 3" key="1">
    <citation type="journal article" date="2019" name="Nat. Microbiol.">
        <title>Mediterranean grassland soil C-N compound turnover is dependent on rainfall and depth, and is mediated by genomically divergent microorganisms.</title>
        <authorList>
            <person name="Diamond S."/>
            <person name="Andeer P.F."/>
            <person name="Li Z."/>
            <person name="Crits-Christoph A."/>
            <person name="Burstein D."/>
            <person name="Anantharaman K."/>
            <person name="Lane K.R."/>
            <person name="Thomas B.C."/>
            <person name="Pan C."/>
            <person name="Northen T.R."/>
            <person name="Banfield J.F."/>
        </authorList>
    </citation>
    <scope>NUCLEOTIDE SEQUENCE [LARGE SCALE GENOMIC DNA]</scope>
    <source>
        <strain evidence="2">NP_3</strain>
    </source>
</reference>
<dbReference type="Proteomes" id="UP000318509">
    <property type="component" value="Unassembled WGS sequence"/>
</dbReference>
<dbReference type="Pfam" id="PF07728">
    <property type="entry name" value="AAA_5"/>
    <property type="match status" value="1"/>
</dbReference>
<evidence type="ECO:0000313" key="3">
    <source>
        <dbReference type="Proteomes" id="UP000318509"/>
    </source>
</evidence>
<dbReference type="AlphaFoldDB" id="A0A537K7S7"/>
<evidence type="ECO:0000313" key="2">
    <source>
        <dbReference type="EMBL" id="TMI91815.1"/>
    </source>
</evidence>
<proteinExistence type="predicted"/>
<comment type="caution">
    <text evidence="2">The sequence shown here is derived from an EMBL/GenBank/DDBJ whole genome shotgun (WGS) entry which is preliminary data.</text>
</comment>
<accession>A0A537K7S7</accession>
<protein>
    <submittedName>
        <fullName evidence="2">MoxR family ATPase</fullName>
    </submittedName>
</protein>
<dbReference type="InterPro" id="IPR011704">
    <property type="entry name" value="ATPase_dyneun-rel_AAA"/>
</dbReference>
<evidence type="ECO:0000259" key="1">
    <source>
        <dbReference type="SMART" id="SM00382"/>
    </source>
</evidence>
<dbReference type="SMART" id="SM00382">
    <property type="entry name" value="AAA"/>
    <property type="match status" value="1"/>
</dbReference>
<dbReference type="Gene3D" id="3.40.50.300">
    <property type="entry name" value="P-loop containing nucleotide triphosphate hydrolases"/>
    <property type="match status" value="1"/>
</dbReference>
<organism evidence="2 3">
    <name type="scientific">Candidatus Segetimicrobium genomatis</name>
    <dbReference type="NCBI Taxonomy" id="2569760"/>
    <lineage>
        <taxon>Bacteria</taxon>
        <taxon>Bacillati</taxon>
        <taxon>Candidatus Sysuimicrobiota</taxon>
        <taxon>Candidatus Sysuimicrobiia</taxon>
        <taxon>Candidatus Sysuimicrobiales</taxon>
        <taxon>Candidatus Segetimicrobiaceae</taxon>
        <taxon>Candidatus Segetimicrobium</taxon>
    </lineage>
</organism>